<dbReference type="Proteomes" id="UP000199220">
    <property type="component" value="Unassembled WGS sequence"/>
</dbReference>
<dbReference type="InterPro" id="IPR039331">
    <property type="entry name" value="PAPs-like"/>
</dbReference>
<evidence type="ECO:0000256" key="1">
    <source>
        <dbReference type="ARBA" id="ARBA00022729"/>
    </source>
</evidence>
<dbReference type="InterPro" id="IPR004843">
    <property type="entry name" value="Calcineurin-like_PHP"/>
</dbReference>
<dbReference type="Gene3D" id="3.60.21.10">
    <property type="match status" value="1"/>
</dbReference>
<accession>A0A1H5BAI5</accession>
<dbReference type="STRING" id="648782.SAMN04488554_0055"/>
<evidence type="ECO:0000259" key="4">
    <source>
        <dbReference type="Pfam" id="PF00149"/>
    </source>
</evidence>
<evidence type="ECO:0000313" key="6">
    <source>
        <dbReference type="Proteomes" id="UP000199220"/>
    </source>
</evidence>
<evidence type="ECO:0000256" key="3">
    <source>
        <dbReference type="SAM" id="SignalP"/>
    </source>
</evidence>
<dbReference type="SUPFAM" id="SSF89550">
    <property type="entry name" value="PHP domain-like"/>
    <property type="match status" value="1"/>
</dbReference>
<sequence>MGRRMTSAIALGCLIGMAGLQPLAQPAAAEEPDRPAYLDRELFTGEFHSHTSVSDGVHLPPDAFDHVAAETEADFFAVSEHDVMWDIRNGDDFIDDWRDADSEEWRWVHEQAEAYNASQDDLVAVPSIENTWYDGTGHINVFNTDWHATARATEQGSNDGFGNSFGTGDLKYDMYTFFARLKLDPDAIAQFNHPRSTGKGNFFDFNGLDPVVDERIELIEVRDEAQFAEFQSALDTGWHLGPVWNGDEHSANWVTSSESITGIWAREQSLDGLYAAMQDRSVYSTQDVNTVLAFGAGDAIMGSVLPAGTTSTTFDVRLTEPDAGEAFTSVQLLTNGGEVAHSFDDVSGNTLELSVDLALADGDFYYVRADQADGDFVVSAPIWVGETTRGANYAPVITIAGDVADHAVYGQEIALPAATATDDSGETPTVSFEVYDAAGEVPVTDGSFQVRSYDDHFVVVKAEDATGNINAELLRITIDTEVLDPDGVFQYFGSTAAVSDQPGGTGIAVSTDRSIEEVYAQVVPAGADWSGAEVLTSTNDRPYEVNTIGNEEPVYQHSITGQTLRSHEFGVTGLEHGERYVYRFGVAVDGAAPEASHESAWTEVQGEFVAAGGQNEPVYVVGDLQVNSHDTDELGLLRDVLDRLQTEVPGGGTVLQTGDLVDNGGRGQYWDEVFEHVYDGLDLQVAPVAGNHETYGDPDYNSQTAERTAIFSNMYDLPEGGAIGESNYSFDRGDIHFAVLNSTAGIDAQLAWLTEDIRSSTQDWNVVVGHYSYYGGYHAEDAALAADRPKITAALETLGVDLYIGAHDHVYKRSTIYDDRLAETPEEEALGTTVVTMGSAGPKFRDNAEQWWDDVVFDEDTQMGSVLEVTDAGLQMTAYTLDGRTVDTFTVTKPTDHWQVTSTDIVDRQMEGVGLLSYAGSPDGLTVAAATYDRDQEQMVDLRTVDVALDHRGREQFVTFDSPLPVEPSETVRLFVWDSLASAAPLIPAVTVREGLDGGGTAEDPYLLQSAADLPKIAHDPAGEYLLTTDIDLTDVAMSQLGRLVTFTGVFDGGGHTISGYTAPPGEGVGLFADNHGTIRGLVVHGEVTAEVTNAGLLADVNHGTIEQVRTAGTLTASSRVGGIVGDHHGTVVDSYSTADVRATGLYAGGTVGIARSGSVTANVLATGAVVADTRNAGGVVSYGYEETAVQHVVSLNSLVSAPSYAHAVIGRVGSGQVALLADNYVSAAVPVSGESLSEPPAADNWKGAVVSVPQVRTQAFFEGLGWDFATVWGWSGDGRRPILRAAPEDVPPVPLPDLPQDDDGAHIVDDVADLEQIGQFPEYDYVLAADLDLTGATPPSAGTAAFTGTLDGAGHTISGLSSSTGGLFGVLAGSVHDLALVDAAIVSEERMVGIVANESTAESRIERVFTSGSVQGASYVAGMVGSHSGLIADSYSLADVTASGGRYSGGIAAVPRAGSSIERTYAMGAVHTVGDQSAGGIAGYSYAGTVVRDNLALNPSVTASAYAQRVVARTRSGETPTLANNYAVETLVPAVQSDAATGSATLNGETRSVQDAQSRTTWEDDLSWDFDAVWQWSSAAQRPILRSAVEDVTSGPTEPEGPALEQDAEGVYLLSNAADLEEVAEWPTERYRLTADLDVTGIDGPQLGVIAPFTGDLDGAGHVLTGFTSDSGGLFRSIGAEGVVHDLGITGTVTSASSDAGILVNVHRGTLERVHTDGSVAGPSRVGGIAGTSFGTIRDSYSTADVTATVTNYAGGIIGVADSPSLTERVLATGVVEATGTTAGGITGYARDSETVVRSSVALNPTVTAGAYAQRVVARSASGQTATLDGNHAVETLVAATQSNTDQGPTTLNGQTLTAAEVESASTWSTALGWDLETVWAWDESVQRPVLGGAAPETAQVVGAPVDTAPITGPPVMSARSVGPVATDRDRPGGPGRQIDHEAVSGQDGVTTVTLHAGADAAGEQIGLFIVASPADARRPSAQDIVFLNEATADDSGDATVQIALPAPGRGSGFWIVAGTSTGSTPYVARLDAD</sequence>
<dbReference type="SUPFAM" id="SSF56300">
    <property type="entry name" value="Metallo-dependent phosphatases"/>
    <property type="match status" value="1"/>
</dbReference>
<protein>
    <submittedName>
        <fullName evidence="5">3',5'-cyclic AMP phosphodiesterase CpdA</fullName>
    </submittedName>
</protein>
<proteinExistence type="predicted"/>
<dbReference type="GO" id="GO:0003993">
    <property type="term" value="F:acid phosphatase activity"/>
    <property type="evidence" value="ECO:0007669"/>
    <property type="project" value="InterPro"/>
</dbReference>
<name>A0A1H5BAI5_9MICO</name>
<feature type="compositionally biased region" description="Basic and acidic residues" evidence="2">
    <location>
        <begin position="1928"/>
        <end position="1941"/>
    </location>
</feature>
<dbReference type="RefSeq" id="WP_089771167.1">
    <property type="nucleotide sequence ID" value="NZ_FNTX01000001.1"/>
</dbReference>
<dbReference type="EMBL" id="FNTX01000001">
    <property type="protein sequence ID" value="SED51542.1"/>
    <property type="molecule type" value="Genomic_DNA"/>
</dbReference>
<keyword evidence="6" id="KW-1185">Reference proteome</keyword>
<dbReference type="PANTHER" id="PTHR22953">
    <property type="entry name" value="ACID PHOSPHATASE RELATED"/>
    <property type="match status" value="1"/>
</dbReference>
<keyword evidence="1 3" id="KW-0732">Signal</keyword>
<evidence type="ECO:0000313" key="5">
    <source>
        <dbReference type="EMBL" id="SED51542.1"/>
    </source>
</evidence>
<feature type="signal peptide" evidence="3">
    <location>
        <begin position="1"/>
        <end position="29"/>
    </location>
</feature>
<dbReference type="Pfam" id="PF00149">
    <property type="entry name" value="Metallophos"/>
    <property type="match status" value="1"/>
</dbReference>
<feature type="domain" description="Calcineurin-like phosphoesterase" evidence="4">
    <location>
        <begin position="617"/>
        <end position="811"/>
    </location>
</feature>
<dbReference type="Gene3D" id="3.20.20.140">
    <property type="entry name" value="Metal-dependent hydrolases"/>
    <property type="match status" value="1"/>
</dbReference>
<evidence type="ECO:0000256" key="2">
    <source>
        <dbReference type="SAM" id="MobiDB-lite"/>
    </source>
</evidence>
<dbReference type="Gene3D" id="2.160.20.110">
    <property type="match status" value="3"/>
</dbReference>
<feature type="region of interest" description="Disordered" evidence="2">
    <location>
        <begin position="1908"/>
        <end position="1941"/>
    </location>
</feature>
<dbReference type="InterPro" id="IPR016195">
    <property type="entry name" value="Pol/histidinol_Pase-like"/>
</dbReference>
<dbReference type="OrthoDB" id="9804511at2"/>
<dbReference type="PANTHER" id="PTHR22953:SF153">
    <property type="entry name" value="PURPLE ACID PHOSPHATASE"/>
    <property type="match status" value="1"/>
</dbReference>
<feature type="chain" id="PRO_5011547621" evidence="3">
    <location>
        <begin position="30"/>
        <end position="2035"/>
    </location>
</feature>
<dbReference type="InterPro" id="IPR029052">
    <property type="entry name" value="Metallo-depent_PP-like"/>
</dbReference>
<reference evidence="6" key="1">
    <citation type="submission" date="2016-10" db="EMBL/GenBank/DDBJ databases">
        <authorList>
            <person name="Varghese N."/>
            <person name="Submissions S."/>
        </authorList>
    </citation>
    <scope>NUCLEOTIDE SEQUENCE [LARGE SCALE GENOMIC DNA]</scope>
    <source>
        <strain evidence="6">DSM 21368</strain>
    </source>
</reference>
<gene>
    <name evidence="5" type="ORF">SAMN04488554_0055</name>
</gene>
<organism evidence="5 6">
    <name type="scientific">Ruania alba</name>
    <dbReference type="NCBI Taxonomy" id="648782"/>
    <lineage>
        <taxon>Bacteria</taxon>
        <taxon>Bacillati</taxon>
        <taxon>Actinomycetota</taxon>
        <taxon>Actinomycetes</taxon>
        <taxon>Micrococcales</taxon>
        <taxon>Ruaniaceae</taxon>
        <taxon>Ruania</taxon>
    </lineage>
</organism>